<dbReference type="EMBL" id="AP011115">
    <property type="protein sequence ID" value="BAH55407.1"/>
    <property type="molecule type" value="Genomic_DNA"/>
</dbReference>
<name>C1B5Z6_RHOOB</name>
<dbReference type="InterPro" id="IPR016130">
    <property type="entry name" value="Tyr_Pase_AS"/>
</dbReference>
<dbReference type="OrthoDB" id="1188001at2"/>
<dbReference type="PROSITE" id="PS00383">
    <property type="entry name" value="TYR_PHOSPHATASE_1"/>
    <property type="match status" value="1"/>
</dbReference>
<proteinExistence type="predicted"/>
<keyword evidence="2" id="KW-0378">Hydrolase</keyword>
<sequence length="243" mass="26803">MIDEHEALLHETVTTDRLANLRDVGGLRLTDGGTTRTGILYRSDAPYSGDSLPEHVAPWPPVAVVDLRSSAERDRAHFEWTQPTVSHHRPLHDAAAPTDRRPPDLTALYSQILDTVPDRVAGLLALVARADGPILVHCAAGKDRTGVVVASLLLGAGVEPSEVIADYLVTAGNMNDLRRRWTARSHAGQHRPVVDEKWLLTPEEAITAVVDRLQGWRTGPDGWLVDHGADRDDLRAWRYRLRA</sequence>
<gene>
    <name evidence="2" type="ordered locus">ROP_71600</name>
</gene>
<dbReference type="Proteomes" id="UP000002212">
    <property type="component" value="Chromosome"/>
</dbReference>
<accession>C1B5Z6</accession>
<dbReference type="KEGG" id="rop:ROP_71600"/>
<evidence type="ECO:0000313" key="2">
    <source>
        <dbReference type="EMBL" id="BAH55407.1"/>
    </source>
</evidence>
<dbReference type="InterPro" id="IPR026893">
    <property type="entry name" value="Tyr/Ser_Pase_IphP-type"/>
</dbReference>
<dbReference type="RefSeq" id="WP_015890825.1">
    <property type="nucleotide sequence ID" value="NC_012522.1"/>
</dbReference>
<dbReference type="Pfam" id="PF13350">
    <property type="entry name" value="Y_phosphatase3"/>
    <property type="match status" value="1"/>
</dbReference>
<organism evidence="2 3">
    <name type="scientific">Rhodococcus opacus (strain B4)</name>
    <dbReference type="NCBI Taxonomy" id="632772"/>
    <lineage>
        <taxon>Bacteria</taxon>
        <taxon>Bacillati</taxon>
        <taxon>Actinomycetota</taxon>
        <taxon>Actinomycetes</taxon>
        <taxon>Mycobacteriales</taxon>
        <taxon>Nocardiaceae</taxon>
        <taxon>Rhodococcus</taxon>
    </lineage>
</organism>
<dbReference type="InterPro" id="IPR000387">
    <property type="entry name" value="Tyr_Pase_dom"/>
</dbReference>
<evidence type="ECO:0000313" key="3">
    <source>
        <dbReference type="Proteomes" id="UP000002212"/>
    </source>
</evidence>
<dbReference type="PROSITE" id="PS50056">
    <property type="entry name" value="TYR_PHOSPHATASE_2"/>
    <property type="match status" value="1"/>
</dbReference>
<dbReference type="Gene3D" id="3.90.190.10">
    <property type="entry name" value="Protein tyrosine phosphatase superfamily"/>
    <property type="match status" value="1"/>
</dbReference>
<reference evidence="2 3" key="1">
    <citation type="submission" date="2009-03" db="EMBL/GenBank/DDBJ databases">
        <title>Comparison of the complete genome sequences of Rhodococcus erythropolis PR4 and Rhodococcus opacus B4.</title>
        <authorList>
            <person name="Takarada H."/>
            <person name="Sekine M."/>
            <person name="Hosoyama A."/>
            <person name="Yamada R."/>
            <person name="Fujisawa T."/>
            <person name="Omata S."/>
            <person name="Shimizu A."/>
            <person name="Tsukatani N."/>
            <person name="Tanikawa S."/>
            <person name="Fujita N."/>
            <person name="Harayama S."/>
        </authorList>
    </citation>
    <scope>NUCLEOTIDE SEQUENCE [LARGE SCALE GENOMIC DNA]</scope>
    <source>
        <strain evidence="2 3">B4</strain>
    </source>
</reference>
<dbReference type="AlphaFoldDB" id="C1B5Z6"/>
<dbReference type="InterPro" id="IPR029021">
    <property type="entry name" value="Prot-tyrosine_phosphatase-like"/>
</dbReference>
<dbReference type="PATRIC" id="fig|632772.20.peg.7472"/>
<evidence type="ECO:0000259" key="1">
    <source>
        <dbReference type="PROSITE" id="PS50056"/>
    </source>
</evidence>
<protein>
    <recommendedName>
        <fullName evidence="1">Tyrosine specific protein phosphatases domain-containing protein</fullName>
    </recommendedName>
</protein>
<dbReference type="GO" id="GO:0004721">
    <property type="term" value="F:phosphoprotein phosphatase activity"/>
    <property type="evidence" value="ECO:0007669"/>
    <property type="project" value="InterPro"/>
</dbReference>
<dbReference type="SUPFAM" id="SSF52799">
    <property type="entry name" value="(Phosphotyrosine protein) phosphatases II"/>
    <property type="match status" value="1"/>
</dbReference>
<feature type="domain" description="Tyrosine specific protein phosphatases" evidence="1">
    <location>
        <begin position="110"/>
        <end position="164"/>
    </location>
</feature>
<dbReference type="STRING" id="632772.ROP_71600"/>
<dbReference type="HOGENOM" id="CLU_057546_3_0_11"/>